<proteinExistence type="predicted"/>
<comment type="caution">
    <text evidence="2">The sequence shown here is derived from an EMBL/GenBank/DDBJ whole genome shotgun (WGS) entry which is preliminary data.</text>
</comment>
<gene>
    <name evidence="2" type="ORF">HNR45_000988</name>
</gene>
<dbReference type="RefSeq" id="WP_024048590.1">
    <property type="nucleotide sequence ID" value="NZ_CABWNB010000001.1"/>
</dbReference>
<keyword evidence="1" id="KW-1133">Transmembrane helix</keyword>
<dbReference type="GeneID" id="93486251"/>
<name>A0A841R226_9FIRM</name>
<dbReference type="AlphaFoldDB" id="A0A841R226"/>
<keyword evidence="1" id="KW-0812">Transmembrane</keyword>
<reference evidence="2 3" key="1">
    <citation type="submission" date="2020-08" db="EMBL/GenBank/DDBJ databases">
        <title>Genomic Encyclopedia of Type Strains, Phase IV (KMG-IV): sequencing the most valuable type-strain genomes for metagenomic binning, comparative biology and taxonomic classification.</title>
        <authorList>
            <person name="Goeker M."/>
        </authorList>
    </citation>
    <scope>NUCLEOTIDE SEQUENCE [LARGE SCALE GENOMIC DNA]</scope>
    <source>
        <strain evidence="2 3">DSM 21255</strain>
    </source>
</reference>
<evidence type="ECO:0000256" key="1">
    <source>
        <dbReference type="SAM" id="Phobius"/>
    </source>
</evidence>
<protein>
    <submittedName>
        <fullName evidence="2">Uncharacterized protein</fullName>
    </submittedName>
</protein>
<sequence>MFKDEKISKVSMNPIKNVLKTAFQQIRKICLKWYWYILGAVLFAFVVNFFGGIVYGIVNKDIVEERTYYLEQRTIGLAEPFHGRATYFGHVNKLPALFLTVCFDDADELFLFDSFLSDLQEQGWTVYSCNERLRTARLYNEEFIIDIDHVENKKQVIISIVYNDIWTRMKWLEYLFVPGY</sequence>
<dbReference type="OrthoDB" id="1635860at2"/>
<keyword evidence="1" id="KW-0472">Membrane</keyword>
<evidence type="ECO:0000313" key="2">
    <source>
        <dbReference type="EMBL" id="MBB6477935.1"/>
    </source>
</evidence>
<accession>A0A841R226</accession>
<keyword evidence="3" id="KW-1185">Reference proteome</keyword>
<dbReference type="Proteomes" id="UP000591941">
    <property type="component" value="Unassembled WGS sequence"/>
</dbReference>
<organism evidence="2 3">
    <name type="scientific">Negativicoccus succinicivorans</name>
    <dbReference type="NCBI Taxonomy" id="620903"/>
    <lineage>
        <taxon>Bacteria</taxon>
        <taxon>Bacillati</taxon>
        <taxon>Bacillota</taxon>
        <taxon>Negativicutes</taxon>
        <taxon>Veillonellales</taxon>
        <taxon>Veillonellaceae</taxon>
        <taxon>Negativicoccus</taxon>
    </lineage>
</organism>
<feature type="transmembrane region" description="Helical" evidence="1">
    <location>
        <begin position="33"/>
        <end position="58"/>
    </location>
</feature>
<evidence type="ECO:0000313" key="3">
    <source>
        <dbReference type="Proteomes" id="UP000591941"/>
    </source>
</evidence>
<dbReference type="EMBL" id="JACHHI010000004">
    <property type="protein sequence ID" value="MBB6477935.1"/>
    <property type="molecule type" value="Genomic_DNA"/>
</dbReference>